<name>A0A975FWM5_9CAUL</name>
<dbReference type="Gene3D" id="1.20.1640.10">
    <property type="entry name" value="Multidrug efflux transporter AcrB transmembrane domain"/>
    <property type="match status" value="2"/>
</dbReference>
<evidence type="ECO:0000256" key="5">
    <source>
        <dbReference type="ARBA" id="ARBA00023136"/>
    </source>
</evidence>
<dbReference type="InterPro" id="IPR050545">
    <property type="entry name" value="Mycobact_MmpL"/>
</dbReference>
<dbReference type="PANTHER" id="PTHR33406">
    <property type="entry name" value="MEMBRANE PROTEIN MJ1562-RELATED"/>
    <property type="match status" value="1"/>
</dbReference>
<feature type="transmembrane region" description="Helical" evidence="6">
    <location>
        <begin position="455"/>
        <end position="476"/>
    </location>
</feature>
<feature type="transmembrane region" description="Helical" evidence="6">
    <location>
        <begin position="302"/>
        <end position="323"/>
    </location>
</feature>
<evidence type="ECO:0000259" key="7">
    <source>
        <dbReference type="Pfam" id="PF03176"/>
    </source>
</evidence>
<dbReference type="AlphaFoldDB" id="A0A975FWM5"/>
<feature type="transmembrane region" description="Helical" evidence="6">
    <location>
        <begin position="373"/>
        <end position="392"/>
    </location>
</feature>
<keyword evidence="4 6" id="KW-1133">Transmembrane helix</keyword>
<feature type="transmembrane region" description="Helical" evidence="6">
    <location>
        <begin position="276"/>
        <end position="295"/>
    </location>
</feature>
<dbReference type="PANTHER" id="PTHR33406:SF13">
    <property type="entry name" value="MEMBRANE PROTEIN YDFJ"/>
    <property type="match status" value="1"/>
</dbReference>
<sequence>MDRPSPVARLVAACCARPRLTAIVGLLIGAIAAGFAATHFAITTSTDALLSPKLDWRQREAAYDRLFPQHDDEIVVVVDGKTPELAEEAAASLAAKLSAQPALFTRIQRPDGGDFFAREGLLYLPLKDVQDSTAQMIKAQPFLGPMAADPSLRGLMGGLSTALTGIKAGQANLADLDAPIAGLGEALGKVEAGQPSFFSWRALVSGKAPEARELRHILLVKPKLDYAALQPGDAAESAIRAQAKALNLDAAHGVSVRLTGDVPLQDEEFGSLADRAALIGALAVAAILLMLWMAVRSPRIIGCILVTTFVGLVVAAAWGLLVFHRYNVISVAFIPLFVGLGIDFGIQFSVRFRSDYADERTLPEALVEAGQGMGYPLTLAAVAIAVGFLAFVPTNYAGVSQLGVIAGVGMLIALALNLTLLPALLLLTRPKRGGGDIGHAPLEKLDGWVLGNRRLVLGTAALAALGSAALLPLLHFDFNPMHLRSAATESVSTLNDLTKDPDQTPNTLSVLAPNLAAAQPLAARLAKLPAVADVITLQSLIPDGQAEKLAAITDADTLLDLTLNPISTSPPPSDAEVAASLAQTAADLRTAAGSALGAPQDHARRLASLLDTLAKGPSDKRKAAEAALIPGLNTLLDQMRASLQAQPVTLDSLPEDLKRDWIAADGQARISVVPKGDSNDNATLERFTAAVTKIAPDANGPPISIQNGGNTVVGAFIEAGVLSFIAITALLFLVLRRTRDVAITMAPIVLTGLLTLGSCVLIGQPLNFANIIALPLLFGIGVAFHIYFVMAWRAGSAHLLQSSLSRAIFFSALTTATGFGSLWASSHPGTASMGKLLMISLIWTLVSALLFQPALMGPPDRRTSDARDPLHAG</sequence>
<dbReference type="InterPro" id="IPR004869">
    <property type="entry name" value="MMPL_dom"/>
</dbReference>
<keyword evidence="3 6" id="KW-0812">Transmembrane</keyword>
<keyword evidence="5 6" id="KW-0472">Membrane</keyword>
<protein>
    <submittedName>
        <fullName evidence="8">MMPL family transporter</fullName>
    </submittedName>
</protein>
<proteinExistence type="predicted"/>
<dbReference type="KEGG" id="caul:KCG34_13770"/>
<dbReference type="NCBIfam" id="TIGR03480">
    <property type="entry name" value="HpnN"/>
    <property type="match status" value="1"/>
</dbReference>
<evidence type="ECO:0000256" key="2">
    <source>
        <dbReference type="ARBA" id="ARBA00022475"/>
    </source>
</evidence>
<gene>
    <name evidence="8" type="ORF">KCG34_13770</name>
</gene>
<feature type="transmembrane region" description="Helical" evidence="6">
    <location>
        <begin position="742"/>
        <end position="763"/>
    </location>
</feature>
<keyword evidence="9" id="KW-1185">Reference proteome</keyword>
<evidence type="ECO:0000256" key="3">
    <source>
        <dbReference type="ARBA" id="ARBA00022692"/>
    </source>
</evidence>
<feature type="transmembrane region" description="Helical" evidence="6">
    <location>
        <begin position="404"/>
        <end position="427"/>
    </location>
</feature>
<dbReference type="EMBL" id="CP073078">
    <property type="protein sequence ID" value="QUD86168.1"/>
    <property type="molecule type" value="Genomic_DNA"/>
</dbReference>
<dbReference type="GO" id="GO:0005886">
    <property type="term" value="C:plasma membrane"/>
    <property type="evidence" value="ECO:0007669"/>
    <property type="project" value="UniProtKB-SubCell"/>
</dbReference>
<evidence type="ECO:0000313" key="9">
    <source>
        <dbReference type="Proteomes" id="UP000676409"/>
    </source>
</evidence>
<evidence type="ECO:0000256" key="1">
    <source>
        <dbReference type="ARBA" id="ARBA00004651"/>
    </source>
</evidence>
<reference evidence="8" key="1">
    <citation type="submission" date="2021-04" db="EMBL/GenBank/DDBJ databases">
        <title>The complete genome sequence of Caulobacter sp. S6.</title>
        <authorList>
            <person name="Tang Y."/>
            <person name="Ouyang W."/>
            <person name="Liu Q."/>
            <person name="Huang B."/>
            <person name="Guo Z."/>
            <person name="Lei P."/>
        </authorList>
    </citation>
    <scope>NUCLEOTIDE SEQUENCE</scope>
    <source>
        <strain evidence="8">S6</strain>
    </source>
</reference>
<accession>A0A975FWM5</accession>
<evidence type="ECO:0000256" key="6">
    <source>
        <dbReference type="SAM" id="Phobius"/>
    </source>
</evidence>
<feature type="transmembrane region" description="Helical" evidence="6">
    <location>
        <begin position="20"/>
        <end position="42"/>
    </location>
</feature>
<dbReference type="Pfam" id="PF03176">
    <property type="entry name" value="MMPL"/>
    <property type="match status" value="2"/>
</dbReference>
<organism evidence="8 9">
    <name type="scientific">Phenylobacterium montanum</name>
    <dbReference type="NCBI Taxonomy" id="2823693"/>
    <lineage>
        <taxon>Bacteria</taxon>
        <taxon>Pseudomonadati</taxon>
        <taxon>Pseudomonadota</taxon>
        <taxon>Alphaproteobacteria</taxon>
        <taxon>Caulobacterales</taxon>
        <taxon>Caulobacteraceae</taxon>
        <taxon>Phenylobacterium</taxon>
    </lineage>
</organism>
<dbReference type="RefSeq" id="WP_211936220.1">
    <property type="nucleotide sequence ID" value="NZ_CP073078.1"/>
</dbReference>
<feature type="transmembrane region" description="Helical" evidence="6">
    <location>
        <begin position="712"/>
        <end position="735"/>
    </location>
</feature>
<keyword evidence="2" id="KW-1003">Cell membrane</keyword>
<feature type="domain" description="Membrane transport protein MMPL" evidence="7">
    <location>
        <begin position="622"/>
        <end position="856"/>
    </location>
</feature>
<feature type="transmembrane region" description="Helical" evidence="6">
    <location>
        <begin position="836"/>
        <end position="855"/>
    </location>
</feature>
<feature type="transmembrane region" description="Helical" evidence="6">
    <location>
        <begin position="329"/>
        <end position="352"/>
    </location>
</feature>
<feature type="transmembrane region" description="Helical" evidence="6">
    <location>
        <begin position="804"/>
        <end position="824"/>
    </location>
</feature>
<dbReference type="SUPFAM" id="SSF82866">
    <property type="entry name" value="Multidrug efflux transporter AcrB transmembrane domain"/>
    <property type="match status" value="2"/>
</dbReference>
<feature type="domain" description="Membrane transport protein MMPL" evidence="7">
    <location>
        <begin position="234"/>
        <end position="428"/>
    </location>
</feature>
<evidence type="ECO:0000256" key="4">
    <source>
        <dbReference type="ARBA" id="ARBA00022989"/>
    </source>
</evidence>
<feature type="transmembrane region" description="Helical" evidence="6">
    <location>
        <begin position="769"/>
        <end position="792"/>
    </location>
</feature>
<comment type="subcellular location">
    <subcellularLocation>
        <location evidence="1">Cell membrane</location>
        <topology evidence="1">Multi-pass membrane protein</topology>
    </subcellularLocation>
</comment>
<dbReference type="Proteomes" id="UP000676409">
    <property type="component" value="Chromosome"/>
</dbReference>
<evidence type="ECO:0000313" key="8">
    <source>
        <dbReference type="EMBL" id="QUD86168.1"/>
    </source>
</evidence>
<dbReference type="InterPro" id="IPR017841">
    <property type="entry name" value="Hopanoid_biosynth_HpnN"/>
</dbReference>